<proteinExistence type="predicted"/>
<comment type="caution">
    <text evidence="1">The sequence shown here is derived from an EMBL/GenBank/DDBJ whole genome shotgun (WGS) entry which is preliminary data.</text>
</comment>
<evidence type="ECO:0000313" key="2">
    <source>
        <dbReference type="Proteomes" id="UP001632037"/>
    </source>
</evidence>
<name>A0ABD3FXD9_9STRA</name>
<organism evidence="1 2">
    <name type="scientific">Phytophthora oleae</name>
    <dbReference type="NCBI Taxonomy" id="2107226"/>
    <lineage>
        <taxon>Eukaryota</taxon>
        <taxon>Sar</taxon>
        <taxon>Stramenopiles</taxon>
        <taxon>Oomycota</taxon>
        <taxon>Peronosporomycetes</taxon>
        <taxon>Peronosporales</taxon>
        <taxon>Peronosporaceae</taxon>
        <taxon>Phytophthora</taxon>
    </lineage>
</organism>
<evidence type="ECO:0000313" key="1">
    <source>
        <dbReference type="EMBL" id="KAL3671597.1"/>
    </source>
</evidence>
<sequence length="107" mass="12351">MNYAGAGSSKYFIAFTCQLRCQLHKSRHFRNAHVLLLDQITSLHFEKMNAATRSIHFAGSCSRFKTLLGFQKCRVNLFTIHVPSKNPRHYITQHGHNSVPVFFSSRR</sequence>
<dbReference type="Proteomes" id="UP001632037">
    <property type="component" value="Unassembled WGS sequence"/>
</dbReference>
<gene>
    <name evidence="1" type="ORF">V7S43_003513</name>
</gene>
<accession>A0ABD3FXD9</accession>
<dbReference type="AlphaFoldDB" id="A0ABD3FXD9"/>
<protein>
    <submittedName>
        <fullName evidence="1">Uncharacterized protein</fullName>
    </submittedName>
</protein>
<keyword evidence="2" id="KW-1185">Reference proteome</keyword>
<dbReference type="EMBL" id="JBIMZQ010000005">
    <property type="protein sequence ID" value="KAL3671597.1"/>
    <property type="molecule type" value="Genomic_DNA"/>
</dbReference>
<reference evidence="1 2" key="1">
    <citation type="submission" date="2024-09" db="EMBL/GenBank/DDBJ databases">
        <title>Genome sequencing and assembly of Phytophthora oleae, isolate VK10A, causative agent of rot of olive drupes.</title>
        <authorList>
            <person name="Conti Taguali S."/>
            <person name="Riolo M."/>
            <person name="La Spada F."/>
            <person name="Cacciola S.O."/>
            <person name="Dionisio G."/>
        </authorList>
    </citation>
    <scope>NUCLEOTIDE SEQUENCE [LARGE SCALE GENOMIC DNA]</scope>
    <source>
        <strain evidence="1 2">VK10A</strain>
    </source>
</reference>